<feature type="compositionally biased region" description="Polar residues" evidence="2">
    <location>
        <begin position="340"/>
        <end position="352"/>
    </location>
</feature>
<feature type="compositionally biased region" description="Polar residues" evidence="2">
    <location>
        <begin position="107"/>
        <end position="119"/>
    </location>
</feature>
<feature type="compositionally biased region" description="Low complexity" evidence="2">
    <location>
        <begin position="322"/>
        <end position="333"/>
    </location>
</feature>
<feature type="region of interest" description="Disordered" evidence="2">
    <location>
        <begin position="283"/>
        <end position="304"/>
    </location>
</feature>
<keyword evidence="4" id="KW-1185">Reference proteome</keyword>
<evidence type="ECO:0000313" key="4">
    <source>
        <dbReference type="Proteomes" id="UP000250235"/>
    </source>
</evidence>
<dbReference type="Proteomes" id="UP000250235">
    <property type="component" value="Unassembled WGS sequence"/>
</dbReference>
<organism evidence="3 4">
    <name type="scientific">Dorcoceras hygrometricum</name>
    <dbReference type="NCBI Taxonomy" id="472368"/>
    <lineage>
        <taxon>Eukaryota</taxon>
        <taxon>Viridiplantae</taxon>
        <taxon>Streptophyta</taxon>
        <taxon>Embryophyta</taxon>
        <taxon>Tracheophyta</taxon>
        <taxon>Spermatophyta</taxon>
        <taxon>Magnoliopsida</taxon>
        <taxon>eudicotyledons</taxon>
        <taxon>Gunneridae</taxon>
        <taxon>Pentapetalae</taxon>
        <taxon>asterids</taxon>
        <taxon>lamiids</taxon>
        <taxon>Lamiales</taxon>
        <taxon>Gesneriaceae</taxon>
        <taxon>Didymocarpoideae</taxon>
        <taxon>Trichosporeae</taxon>
        <taxon>Loxocarpinae</taxon>
        <taxon>Dorcoceras</taxon>
    </lineage>
</organism>
<dbReference type="GO" id="GO:0005634">
    <property type="term" value="C:nucleus"/>
    <property type="evidence" value="ECO:0007669"/>
    <property type="project" value="UniProtKB-SubCell"/>
</dbReference>
<comment type="similarity">
    <text evidence="1">Belongs to the BZR/LAT61 family.</text>
</comment>
<keyword evidence="1" id="KW-0804">Transcription</keyword>
<keyword evidence="1" id="KW-1070">Brassinosteroid signaling pathway</keyword>
<keyword evidence="1" id="KW-0805">Transcription regulation</keyword>
<feature type="compositionally biased region" description="Pro residues" evidence="2">
    <location>
        <begin position="287"/>
        <end position="297"/>
    </location>
</feature>
<feature type="region of interest" description="Disordered" evidence="2">
    <location>
        <begin position="322"/>
        <end position="352"/>
    </location>
</feature>
<comment type="function">
    <text evidence="1">Functions in brassinosteroid signaling. May function as transcriptional repressor.</text>
</comment>
<protein>
    <recommendedName>
        <fullName evidence="1">Protein BZR1 homolog</fullName>
    </recommendedName>
    <alternativeName>
        <fullName evidence="1">Protein BRASSINAZOLE-RESISTANT 1 homolog</fullName>
    </alternativeName>
</protein>
<evidence type="ECO:0000313" key="3">
    <source>
        <dbReference type="EMBL" id="KZV47501.1"/>
    </source>
</evidence>
<gene>
    <name evidence="3" type="ORF">F511_33342</name>
</gene>
<proteinExistence type="inferred from homology"/>
<dbReference type="InterPro" id="IPR033264">
    <property type="entry name" value="BZR"/>
</dbReference>
<dbReference type="GO" id="GO:0006351">
    <property type="term" value="P:DNA-templated transcription"/>
    <property type="evidence" value="ECO:0007669"/>
    <property type="project" value="InterPro"/>
</dbReference>
<dbReference type="GO" id="GO:0003700">
    <property type="term" value="F:DNA-binding transcription factor activity"/>
    <property type="evidence" value="ECO:0007669"/>
    <property type="project" value="UniProtKB-UniRule"/>
</dbReference>
<dbReference type="OrthoDB" id="667790at2759"/>
<keyword evidence="1" id="KW-0238">DNA-binding</keyword>
<dbReference type="PANTHER" id="PTHR31506">
    <property type="entry name" value="BES1/BZR1 HOMOLOG PROTEIN 3-RELATED"/>
    <property type="match status" value="1"/>
</dbReference>
<dbReference type="PANTHER" id="PTHR31506:SF43">
    <property type="entry name" value="PROTEIN BZR1 HOMOLOG"/>
    <property type="match status" value="1"/>
</dbReference>
<evidence type="ECO:0000256" key="1">
    <source>
        <dbReference type="RuleBase" id="RU369040"/>
    </source>
</evidence>
<dbReference type="GO" id="GO:0003677">
    <property type="term" value="F:DNA binding"/>
    <property type="evidence" value="ECO:0007669"/>
    <property type="project" value="UniProtKB-UniRule"/>
</dbReference>
<accession>A0A2Z7CK85</accession>
<name>A0A2Z7CK85_9LAMI</name>
<feature type="region of interest" description="Disordered" evidence="2">
    <location>
        <begin position="89"/>
        <end position="119"/>
    </location>
</feature>
<comment type="subcellular location">
    <subcellularLocation>
        <location evidence="1">Nucleus</location>
    </subcellularLocation>
</comment>
<reference evidence="3 4" key="1">
    <citation type="journal article" date="2015" name="Proc. Natl. Acad. Sci. U.S.A.">
        <title>The resurrection genome of Boea hygrometrica: A blueprint for survival of dehydration.</title>
        <authorList>
            <person name="Xiao L."/>
            <person name="Yang G."/>
            <person name="Zhang L."/>
            <person name="Yang X."/>
            <person name="Zhao S."/>
            <person name="Ji Z."/>
            <person name="Zhou Q."/>
            <person name="Hu M."/>
            <person name="Wang Y."/>
            <person name="Chen M."/>
            <person name="Xu Y."/>
            <person name="Jin H."/>
            <person name="Xiao X."/>
            <person name="Hu G."/>
            <person name="Bao F."/>
            <person name="Hu Y."/>
            <person name="Wan P."/>
            <person name="Li L."/>
            <person name="Deng X."/>
            <person name="Kuang T."/>
            <person name="Xiang C."/>
            <person name="Zhu J.K."/>
            <person name="Oliver M.J."/>
            <person name="He Y."/>
        </authorList>
    </citation>
    <scope>NUCLEOTIDE SEQUENCE [LARGE SCALE GENOMIC DNA]</scope>
    <source>
        <strain evidence="4">cv. XS01</strain>
    </source>
</reference>
<dbReference type="AlphaFoldDB" id="A0A2Z7CK85"/>
<sequence length="445" mass="48312">MEEEYSFNSFAQIGIQIPRAVKSSLEQTVTPHGPVDYLKKVCNGQHTAKAAQGKTNEVKPQYEEQIINNYQIKHGTCVVQCMKGTKTHRQQAHRFSSQSRLSERLLGTTSQPASQPTTVATTRMRDLGKLPQHKLTAVSRTHLLLRSTAQGQQLVATTRELKSEPELNTWHRSHQQTRSHQDRSDYTSQLTTMLITSKAQGCKPIGLAVASPCTSNQPSPRTSVNPSPVLSSFASPVSNQCNYYVSNTTDPNSLIPWLKNLSSGSCPAPSKFPLHLYRPGGSISAPVTPPISSPTPGTPRMKDDPTSCSFWPGLHYPFLPYSTTQSPGTQTPPDSGWLSGGQTPQDGPSSPTFSLVSPNHFTFKEPLSNGGSRMWTPGQSGTCSPIVAPGIDRTADVPMSDAISAEFAFGCNNTIGVVKAWEGERIHDECVPDDLELTLGNSGTR</sequence>
<dbReference type="GO" id="GO:0009742">
    <property type="term" value="P:brassinosteroid mediated signaling pathway"/>
    <property type="evidence" value="ECO:0007669"/>
    <property type="project" value="UniProtKB-UniRule"/>
</dbReference>
<dbReference type="EMBL" id="KQ995273">
    <property type="protein sequence ID" value="KZV47501.1"/>
    <property type="molecule type" value="Genomic_DNA"/>
</dbReference>
<evidence type="ECO:0000256" key="2">
    <source>
        <dbReference type="SAM" id="MobiDB-lite"/>
    </source>
</evidence>